<dbReference type="EMBL" id="JAODUO010000278">
    <property type="protein sequence ID" value="KAK2184168.1"/>
    <property type="molecule type" value="Genomic_DNA"/>
</dbReference>
<evidence type="ECO:0000256" key="6">
    <source>
        <dbReference type="PROSITE-ProRule" id="PRU00023"/>
    </source>
</evidence>
<evidence type="ECO:0000256" key="1">
    <source>
        <dbReference type="ARBA" id="ARBA00012920"/>
    </source>
</evidence>
<protein>
    <recommendedName>
        <fullName evidence="1">asparaginase</fullName>
        <ecNumber evidence="1">3.5.1.1</ecNumber>
    </recommendedName>
</protein>
<dbReference type="InterPro" id="IPR037152">
    <property type="entry name" value="L-asparaginase_N_sf"/>
</dbReference>
<dbReference type="PROSITE" id="PS50088">
    <property type="entry name" value="ANK_REPEAT"/>
    <property type="match status" value="2"/>
</dbReference>
<feature type="repeat" description="ANK" evidence="6">
    <location>
        <begin position="498"/>
        <end position="530"/>
    </location>
</feature>
<dbReference type="EC" id="3.5.1.1" evidence="1"/>
<dbReference type="FunFam" id="3.40.50.40:FF:000001">
    <property type="entry name" value="L-asparaginase 1"/>
    <property type="match status" value="1"/>
</dbReference>
<dbReference type="PIRSF" id="PIRSF001220">
    <property type="entry name" value="L-ASNase_gatD"/>
    <property type="match status" value="1"/>
</dbReference>
<dbReference type="InterPro" id="IPR036152">
    <property type="entry name" value="Asp/glu_Ase-like_sf"/>
</dbReference>
<dbReference type="SUPFAM" id="SSF48403">
    <property type="entry name" value="Ankyrin repeat"/>
    <property type="match status" value="1"/>
</dbReference>
<organism evidence="11 12">
    <name type="scientific">Ridgeia piscesae</name>
    <name type="common">Tubeworm</name>
    <dbReference type="NCBI Taxonomy" id="27915"/>
    <lineage>
        <taxon>Eukaryota</taxon>
        <taxon>Metazoa</taxon>
        <taxon>Spiralia</taxon>
        <taxon>Lophotrochozoa</taxon>
        <taxon>Annelida</taxon>
        <taxon>Polychaeta</taxon>
        <taxon>Sedentaria</taxon>
        <taxon>Canalipalpata</taxon>
        <taxon>Sabellida</taxon>
        <taxon>Siboglinidae</taxon>
        <taxon>Ridgeia</taxon>
    </lineage>
</organism>
<comment type="caution">
    <text evidence="11">The sequence shown here is derived from an EMBL/GenBank/DDBJ whole genome shotgun (WGS) entry which is preliminary data.</text>
</comment>
<dbReference type="PROSITE" id="PS50297">
    <property type="entry name" value="ANK_REP_REGION"/>
    <property type="match status" value="1"/>
</dbReference>
<evidence type="ECO:0000256" key="5">
    <source>
        <dbReference type="ARBA" id="ARBA00061199"/>
    </source>
</evidence>
<keyword evidence="12" id="KW-1185">Reference proteome</keyword>
<keyword evidence="4 6" id="KW-0040">ANK repeat</keyword>
<feature type="domain" description="Asparaginase/glutaminase C-terminal" evidence="10">
    <location>
        <begin position="308"/>
        <end position="417"/>
    </location>
</feature>
<dbReference type="PROSITE" id="PS51732">
    <property type="entry name" value="ASN_GLN_ASE_3"/>
    <property type="match status" value="1"/>
</dbReference>
<dbReference type="InterPro" id="IPR027475">
    <property type="entry name" value="Asparaginase/glutaminase_AS2"/>
</dbReference>
<evidence type="ECO:0000313" key="11">
    <source>
        <dbReference type="EMBL" id="KAK2184168.1"/>
    </source>
</evidence>
<dbReference type="SUPFAM" id="SSF53774">
    <property type="entry name" value="Glutaminase/Asparaginase"/>
    <property type="match status" value="1"/>
</dbReference>
<dbReference type="InterPro" id="IPR040919">
    <property type="entry name" value="Asparaginase_C"/>
</dbReference>
<dbReference type="SMART" id="SM00870">
    <property type="entry name" value="Asparaginase"/>
    <property type="match status" value="1"/>
</dbReference>
<dbReference type="Proteomes" id="UP001209878">
    <property type="component" value="Unassembled WGS sequence"/>
</dbReference>
<dbReference type="GO" id="GO:0009066">
    <property type="term" value="P:aspartate family amino acid metabolic process"/>
    <property type="evidence" value="ECO:0007669"/>
    <property type="project" value="UniProtKB-ARBA"/>
</dbReference>
<dbReference type="InterPro" id="IPR041725">
    <property type="entry name" value="L-asparaginase_I"/>
</dbReference>
<dbReference type="GO" id="GO:0004067">
    <property type="term" value="F:asparaginase activity"/>
    <property type="evidence" value="ECO:0007669"/>
    <property type="project" value="UniProtKB-UniRule"/>
</dbReference>
<proteinExistence type="inferred from homology"/>
<dbReference type="PROSITE" id="PS00917">
    <property type="entry name" value="ASN_GLN_ASE_2"/>
    <property type="match status" value="1"/>
</dbReference>
<dbReference type="InterPro" id="IPR027474">
    <property type="entry name" value="L-asparaginase_N"/>
</dbReference>
<dbReference type="AlphaFoldDB" id="A0AAD9NXB6"/>
<dbReference type="Gene3D" id="1.25.40.20">
    <property type="entry name" value="Ankyrin repeat-containing domain"/>
    <property type="match status" value="2"/>
</dbReference>
<evidence type="ECO:0000256" key="8">
    <source>
        <dbReference type="SAM" id="MobiDB-lite"/>
    </source>
</evidence>
<evidence type="ECO:0000259" key="9">
    <source>
        <dbReference type="Pfam" id="PF00710"/>
    </source>
</evidence>
<dbReference type="SFLD" id="SFLDS00057">
    <property type="entry name" value="Glutaminase/Asparaginase"/>
    <property type="match status" value="1"/>
</dbReference>
<dbReference type="Pfam" id="PF00710">
    <property type="entry name" value="Asparaginase"/>
    <property type="match status" value="1"/>
</dbReference>
<feature type="domain" description="L-asparaginase N-terminal" evidence="9">
    <location>
        <begin position="75"/>
        <end position="288"/>
    </location>
</feature>
<name>A0AAD9NXB6_RIDPI</name>
<dbReference type="PRINTS" id="PR01415">
    <property type="entry name" value="ANKYRIN"/>
</dbReference>
<reference evidence="11" key="1">
    <citation type="journal article" date="2023" name="Mol. Biol. Evol.">
        <title>Third-Generation Sequencing Reveals the Adaptive Role of the Epigenome in Three Deep-Sea Polychaetes.</title>
        <authorList>
            <person name="Perez M."/>
            <person name="Aroh O."/>
            <person name="Sun Y."/>
            <person name="Lan Y."/>
            <person name="Juniper S.K."/>
            <person name="Young C.R."/>
            <person name="Angers B."/>
            <person name="Qian P.Y."/>
        </authorList>
    </citation>
    <scope>NUCLEOTIDE SEQUENCE</scope>
    <source>
        <strain evidence="11">R07B-5</strain>
    </source>
</reference>
<dbReference type="InterPro" id="IPR027473">
    <property type="entry name" value="L-asparaginase_C"/>
</dbReference>
<dbReference type="PRINTS" id="PR00139">
    <property type="entry name" value="ASNGLNASE"/>
</dbReference>
<dbReference type="InterPro" id="IPR006034">
    <property type="entry name" value="Asparaginase/glutaminase-like"/>
</dbReference>
<dbReference type="Pfam" id="PF12796">
    <property type="entry name" value="Ank_2"/>
    <property type="match status" value="2"/>
</dbReference>
<feature type="active site" evidence="7">
    <location>
        <position position="186"/>
    </location>
</feature>
<evidence type="ECO:0000256" key="4">
    <source>
        <dbReference type="ARBA" id="ARBA00023043"/>
    </source>
</evidence>
<feature type="repeat" description="ANK" evidence="6">
    <location>
        <begin position="571"/>
        <end position="603"/>
    </location>
</feature>
<dbReference type="Pfam" id="PF17763">
    <property type="entry name" value="Asparaginase_C"/>
    <property type="match status" value="1"/>
</dbReference>
<dbReference type="InterPro" id="IPR036770">
    <property type="entry name" value="Ankyrin_rpt-contain_sf"/>
</dbReference>
<dbReference type="InterPro" id="IPR002110">
    <property type="entry name" value="Ankyrin_rpt"/>
</dbReference>
<dbReference type="PIRSF" id="PIRSF500176">
    <property type="entry name" value="L_ASNase"/>
    <property type="match status" value="1"/>
</dbReference>
<evidence type="ECO:0000313" key="12">
    <source>
        <dbReference type="Proteomes" id="UP001209878"/>
    </source>
</evidence>
<evidence type="ECO:0000256" key="2">
    <source>
        <dbReference type="ARBA" id="ARBA00022737"/>
    </source>
</evidence>
<dbReference type="PANTHER" id="PTHR11707">
    <property type="entry name" value="L-ASPARAGINASE"/>
    <property type="match status" value="1"/>
</dbReference>
<comment type="similarity">
    <text evidence="5">In the N-terminal section; belongs to the asparaginase 1 family.</text>
</comment>
<keyword evidence="2" id="KW-0677">Repeat</keyword>
<gene>
    <name evidence="11" type="ORF">NP493_277g00013</name>
</gene>
<dbReference type="Gene3D" id="3.40.50.1170">
    <property type="entry name" value="L-asparaginase, N-terminal domain"/>
    <property type="match status" value="1"/>
</dbReference>
<accession>A0AAD9NXB6</accession>
<keyword evidence="3" id="KW-0378">Hydrolase</keyword>
<dbReference type="Gene3D" id="3.40.50.40">
    <property type="match status" value="1"/>
</dbReference>
<sequence>MSDVEMNDGAGTAAVTRSNNGRMLAQTGKRLSVDSSLIGPPMDPSYQPKILRQCSQSAKTIDYLDQELEPAPLSKLLVIYTGGTIGMKSSGGVYSPKPDYLVPMLRKLPMFHDASYPLLQKHNKKMSELPLVMPQSTEGRRIIYCVYEYDPLLDSSNMTVDDYAQMALDIKTNYDHFDGFVILHGTDTMSYTASALSFMLENLGKPVILTGSQIPIFETRSDGRDNFLGALIMAGHYTIPEVAIYFHNALLRGNRSTKKDTGALDAFNSPNVAPLAVTEVNIHVNWNAVFRQGGIKKFAVHLDMCREVGVLRMFPSITLTTVKQFLMPPMRGVVLQSYGAGNGPSTRQDLMDVLREASDRGVLIVNITQCSRGMVSTSYESGKSGVIPGSDMTVEAALMKLAYILSKNEWSLEKKRKLVSINMRGELTVTAEEEKDLLEYSLIQKMAKMMKISSAEEARLLRDAIFPSLLCSAARQGNIDMLKELREAGADLSLGDYDSRTALHIATCEGHIEVVRYMLEYGASVHVRDRYGHSPLDDAIFFHRNDIIKVLRDTGAHLRLAPARLGMGDYDRRTPYTWAASLGFEVMVRYLLDHGADPHSVDAFGQTPIDEARKKNHTNVLKLLEESNPSRNATNYVE</sequence>
<dbReference type="PANTHER" id="PTHR11707:SF28">
    <property type="entry name" value="60 KDA LYSOPHOSPHOLIPASE"/>
    <property type="match status" value="1"/>
</dbReference>
<evidence type="ECO:0000256" key="3">
    <source>
        <dbReference type="ARBA" id="ARBA00022801"/>
    </source>
</evidence>
<evidence type="ECO:0000256" key="7">
    <source>
        <dbReference type="PROSITE-ProRule" id="PRU10100"/>
    </source>
</evidence>
<feature type="region of interest" description="Disordered" evidence="8">
    <location>
        <begin position="1"/>
        <end position="24"/>
    </location>
</feature>
<dbReference type="FunFam" id="3.40.50.1170:FF:000003">
    <property type="entry name" value="60 kDa lysophospholipase"/>
    <property type="match status" value="1"/>
</dbReference>
<dbReference type="SMART" id="SM00248">
    <property type="entry name" value="ANK"/>
    <property type="match status" value="5"/>
</dbReference>
<evidence type="ECO:0000259" key="10">
    <source>
        <dbReference type="Pfam" id="PF17763"/>
    </source>
</evidence>
<dbReference type="CDD" id="cd08963">
    <property type="entry name" value="L-asparaginase_I"/>
    <property type="match status" value="1"/>
</dbReference>